<sequence>MIERMRENPDEVLKKGDLVKLRDDIDPEGLELILSDVLQPGIAYRVLHLERHHDEGGTAVWLGPNDMTPQDVEDFSPELAVEFTEERYKDVFPLAARYLRKALN</sequence>
<dbReference type="EMBL" id="MFKX01000018">
    <property type="protein sequence ID" value="OGG57608.1"/>
    <property type="molecule type" value="Genomic_DNA"/>
</dbReference>
<accession>A0A1F6D848</accession>
<gene>
    <name evidence="1" type="ORF">A2853_01935</name>
</gene>
<name>A0A1F6D848_9BACT</name>
<dbReference type="AlphaFoldDB" id="A0A1F6D848"/>
<evidence type="ECO:0000313" key="1">
    <source>
        <dbReference type="EMBL" id="OGG57608.1"/>
    </source>
</evidence>
<organism evidence="1 2">
    <name type="scientific">Candidatus Kaiserbacteria bacterium RIFCSPHIGHO2_01_FULL_55_17</name>
    <dbReference type="NCBI Taxonomy" id="1798484"/>
    <lineage>
        <taxon>Bacteria</taxon>
        <taxon>Candidatus Kaiseribacteriota</taxon>
    </lineage>
</organism>
<protein>
    <submittedName>
        <fullName evidence="1">Uncharacterized protein</fullName>
    </submittedName>
</protein>
<comment type="caution">
    <text evidence="1">The sequence shown here is derived from an EMBL/GenBank/DDBJ whole genome shotgun (WGS) entry which is preliminary data.</text>
</comment>
<reference evidence="1 2" key="1">
    <citation type="journal article" date="2016" name="Nat. Commun.">
        <title>Thousands of microbial genomes shed light on interconnected biogeochemical processes in an aquifer system.</title>
        <authorList>
            <person name="Anantharaman K."/>
            <person name="Brown C.T."/>
            <person name="Hug L.A."/>
            <person name="Sharon I."/>
            <person name="Castelle C.J."/>
            <person name="Probst A.J."/>
            <person name="Thomas B.C."/>
            <person name="Singh A."/>
            <person name="Wilkins M.J."/>
            <person name="Karaoz U."/>
            <person name="Brodie E.L."/>
            <person name="Williams K.H."/>
            <person name="Hubbard S.S."/>
            <person name="Banfield J.F."/>
        </authorList>
    </citation>
    <scope>NUCLEOTIDE SEQUENCE [LARGE SCALE GENOMIC DNA]</scope>
</reference>
<evidence type="ECO:0000313" key="2">
    <source>
        <dbReference type="Proteomes" id="UP000177958"/>
    </source>
</evidence>
<dbReference type="Proteomes" id="UP000177958">
    <property type="component" value="Unassembled WGS sequence"/>
</dbReference>
<proteinExistence type="predicted"/>